<name>A0A8J8WF34_9EURO</name>
<dbReference type="AlphaFoldDB" id="A0A8J8WF34"/>
<comment type="caution">
    <text evidence="1">The sequence shown here is derived from an EMBL/GenBank/DDBJ whole genome shotgun (WGS) entry which is preliminary data.</text>
</comment>
<accession>A0A8J8WF34</accession>
<protein>
    <submittedName>
        <fullName evidence="1">Uncharacterized protein</fullName>
    </submittedName>
</protein>
<dbReference type="OrthoDB" id="2787676at2759"/>
<organism evidence="1 2">
    <name type="scientific">Penicillium ucsense</name>
    <dbReference type="NCBI Taxonomy" id="2839758"/>
    <lineage>
        <taxon>Eukaryota</taxon>
        <taxon>Fungi</taxon>
        <taxon>Dikarya</taxon>
        <taxon>Ascomycota</taxon>
        <taxon>Pezizomycotina</taxon>
        <taxon>Eurotiomycetes</taxon>
        <taxon>Eurotiomycetidae</taxon>
        <taxon>Eurotiales</taxon>
        <taxon>Aspergillaceae</taxon>
        <taxon>Penicillium</taxon>
    </lineage>
</organism>
<dbReference type="Proteomes" id="UP000631181">
    <property type="component" value="Unassembled WGS sequence"/>
</dbReference>
<keyword evidence="2" id="KW-1185">Reference proteome</keyword>
<sequence length="154" mass="17171">MLQAPAQLKHDHGRSSTLYYRVYQDKASLTSTIVHMPNKWSKVKDAVLKHANGYKKLVRPSVALHKTAFPKTAADLESLGVRFDFAGTIEENGKKLHRFQVQVNAGDKIPTSWKQWRQKHEKGTHGIVATIKVPDGGTKEDVQAALDAVDSEID</sequence>
<evidence type="ECO:0000313" key="1">
    <source>
        <dbReference type="EMBL" id="KAF7712896.1"/>
    </source>
</evidence>
<gene>
    <name evidence="1" type="ORF">PECM_001972</name>
</gene>
<proteinExistence type="predicted"/>
<evidence type="ECO:0000313" key="2">
    <source>
        <dbReference type="Proteomes" id="UP000631181"/>
    </source>
</evidence>
<dbReference type="EMBL" id="WIWV01000144">
    <property type="protein sequence ID" value="KAF7712896.1"/>
    <property type="molecule type" value="Genomic_DNA"/>
</dbReference>
<reference evidence="1" key="1">
    <citation type="journal article" date="2020" name="Front. Microbiol.">
        <title>Gene regulatory networks of Penicillium echinulatum 2HH and Penicillium oxalicum 114-2 inferred by a computational biology approach.</title>
        <authorList>
            <person name="Lenz A.R."/>
            <person name="Galan-Vasquez E."/>
            <person name="Balbinot E."/>
            <person name="De Abreu F.P."/>
            <person name="De Oliveira N.S."/>
            <person name="Da Rosa L.O."/>
            <person name="De Avila E Silva S."/>
            <person name="Camassola M."/>
            <person name="Dillon A.J.P."/>
            <person name="Perez-Rueda E."/>
        </authorList>
    </citation>
    <scope>NUCLEOTIDE SEQUENCE</scope>
    <source>
        <strain evidence="1">S1M29</strain>
    </source>
</reference>